<dbReference type="HAMAP" id="MF_00651">
    <property type="entry name" value="Nuclease_YqgF"/>
    <property type="match status" value="1"/>
</dbReference>
<dbReference type="GO" id="GO:0004518">
    <property type="term" value="F:nuclease activity"/>
    <property type="evidence" value="ECO:0007669"/>
    <property type="project" value="UniProtKB-KW"/>
</dbReference>
<comment type="similarity">
    <text evidence="5">Belongs to the YqgF HJR family.</text>
</comment>
<dbReference type="InterPro" id="IPR037027">
    <property type="entry name" value="YqgF/RNaseH-like_dom_sf"/>
</dbReference>
<dbReference type="GO" id="GO:0005737">
    <property type="term" value="C:cytoplasm"/>
    <property type="evidence" value="ECO:0007669"/>
    <property type="project" value="UniProtKB-SubCell"/>
</dbReference>
<dbReference type="SMART" id="SM00732">
    <property type="entry name" value="YqgFc"/>
    <property type="match status" value="1"/>
</dbReference>
<evidence type="ECO:0000259" key="6">
    <source>
        <dbReference type="SMART" id="SM00732"/>
    </source>
</evidence>
<dbReference type="InterPro" id="IPR006641">
    <property type="entry name" value="YqgF/RNaseH-like_dom"/>
</dbReference>
<dbReference type="Gene3D" id="3.30.420.140">
    <property type="entry name" value="YqgF/RNase H-like domain"/>
    <property type="match status" value="1"/>
</dbReference>
<accession>A0A078KBK2</accession>
<gene>
    <name evidence="7" type="primary">yqgF</name>
    <name evidence="7" type="ORF">CEM_252</name>
</gene>
<dbReference type="InterPro" id="IPR012337">
    <property type="entry name" value="RNaseH-like_sf"/>
</dbReference>
<organism evidence="7 8">
    <name type="scientific">Candidatus Johnevansia muelleri</name>
    <dbReference type="NCBI Taxonomy" id="1495769"/>
    <lineage>
        <taxon>Bacteria</taxon>
        <taxon>Pseudomonadati</taxon>
        <taxon>Pseudomonadota</taxon>
        <taxon>Gammaproteobacteria</taxon>
        <taxon>Candidatus Johnevansiales</taxon>
        <taxon>Candidatus Johnevansiaceae</taxon>
        <taxon>Candidatus Johnevansia</taxon>
    </lineage>
</organism>
<dbReference type="GO" id="GO:0000967">
    <property type="term" value="P:rRNA 5'-end processing"/>
    <property type="evidence" value="ECO:0007669"/>
    <property type="project" value="UniProtKB-UniRule"/>
</dbReference>
<dbReference type="AlphaFoldDB" id="A0A078KBK2"/>
<dbReference type="GO" id="GO:0016788">
    <property type="term" value="F:hydrolase activity, acting on ester bonds"/>
    <property type="evidence" value="ECO:0007669"/>
    <property type="project" value="UniProtKB-UniRule"/>
</dbReference>
<keyword evidence="2 5" id="KW-0690">Ribosome biogenesis</keyword>
<feature type="domain" description="YqgF/RNase H-like" evidence="6">
    <location>
        <begin position="20"/>
        <end position="120"/>
    </location>
</feature>
<evidence type="ECO:0000313" key="8">
    <source>
        <dbReference type="Proteomes" id="UP000032420"/>
    </source>
</evidence>
<evidence type="ECO:0000256" key="3">
    <source>
        <dbReference type="ARBA" id="ARBA00022722"/>
    </source>
</evidence>
<evidence type="ECO:0000256" key="2">
    <source>
        <dbReference type="ARBA" id="ARBA00022517"/>
    </source>
</evidence>
<dbReference type="Pfam" id="PF03652">
    <property type="entry name" value="RuvX"/>
    <property type="match status" value="1"/>
</dbReference>
<keyword evidence="3 5" id="KW-0540">Nuclease</keyword>
<comment type="subcellular location">
    <subcellularLocation>
        <location evidence="5">Cytoplasm</location>
    </subcellularLocation>
</comment>
<evidence type="ECO:0000256" key="4">
    <source>
        <dbReference type="ARBA" id="ARBA00022801"/>
    </source>
</evidence>
<dbReference type="EC" id="3.1.-.-" evidence="5"/>
<dbReference type="InterPro" id="IPR005227">
    <property type="entry name" value="YqgF"/>
</dbReference>
<dbReference type="EMBL" id="LM655252">
    <property type="protein sequence ID" value="CDZ16511.1"/>
    <property type="molecule type" value="Genomic_DNA"/>
</dbReference>
<dbReference type="SUPFAM" id="SSF53098">
    <property type="entry name" value="Ribonuclease H-like"/>
    <property type="match status" value="1"/>
</dbReference>
<keyword evidence="4 5" id="KW-0378">Hydrolase</keyword>
<dbReference type="STRING" id="1495769.CEM_252"/>
<keyword evidence="1 5" id="KW-0963">Cytoplasm</keyword>
<proteinExistence type="inferred from homology"/>
<dbReference type="KEGG" id="eme:CEM_252"/>
<protein>
    <recommendedName>
        <fullName evidence="5">Putative pre-16S rRNA nuclease</fullName>
        <ecNumber evidence="5">3.1.-.-</ecNumber>
    </recommendedName>
</protein>
<evidence type="ECO:0000313" key="7">
    <source>
        <dbReference type="EMBL" id="CDZ16511.1"/>
    </source>
</evidence>
<evidence type="ECO:0000256" key="5">
    <source>
        <dbReference type="HAMAP-Rule" id="MF_00651"/>
    </source>
</evidence>
<dbReference type="Proteomes" id="UP000032420">
    <property type="component" value="Chromosome I"/>
</dbReference>
<sequence length="157" mass="18518">MENKIKQFRLLNFNKLIGKRRIMSFDFGMSKIGIAIGNEVSKNITSIKTIIAKKGKPDINNITYLILKWKPDMFLIGIPKYKKNYKSKLIRIIKEFANFMKYYFSRPCKIINEFGSTLEAKSIAKERSNFFKCKYNKMDINSISAEVICYMFFEKIF</sequence>
<keyword evidence="8" id="KW-1185">Reference proteome</keyword>
<reference evidence="8" key="1">
    <citation type="submission" date="2014-07" db="EMBL/GenBank/DDBJ databases">
        <authorList>
            <person name="Santos-Garcia D."/>
        </authorList>
    </citation>
    <scope>NUCLEOTIDE SEQUENCE [LARGE SCALE GENOMIC DNA]</scope>
</reference>
<comment type="function">
    <text evidence="5">Could be a nuclease involved in processing of the 5'-end of pre-16S rRNA.</text>
</comment>
<dbReference type="OrthoDB" id="9796140at2"/>
<name>A0A078KBK2_9GAMM</name>
<evidence type="ECO:0000256" key="1">
    <source>
        <dbReference type="ARBA" id="ARBA00022490"/>
    </source>
</evidence>
<dbReference type="HOGENOM" id="CLU_098240_3_0_6"/>
<dbReference type="NCBIfam" id="TIGR00250">
    <property type="entry name" value="RNAse_H_YqgF"/>
    <property type="match status" value="1"/>
</dbReference>